<keyword evidence="4" id="KW-1185">Reference proteome</keyword>
<reference evidence="3" key="2">
    <citation type="submission" date="2021-08" db="EMBL/GenBank/DDBJ databases">
        <authorList>
            <person name="Tani A."/>
            <person name="Ola A."/>
            <person name="Ogura Y."/>
            <person name="Katsura K."/>
            <person name="Hayashi T."/>
        </authorList>
    </citation>
    <scope>NUCLEOTIDE SEQUENCE</scope>
    <source>
        <strain evidence="3">NBRC 15686</strain>
    </source>
</reference>
<accession>A0ABQ4UID7</accession>
<feature type="domain" description="Putative Flp pilus-assembly TadG-like N-terminal" evidence="2">
    <location>
        <begin position="28"/>
        <end position="74"/>
    </location>
</feature>
<proteinExistence type="predicted"/>
<sequence>MATCDAKRTAKPIGWKKPLSRLTRENDGSVAVIFGLSASVLIGLVGGAIDYAKVVSARTHLQSAVDAGVLAGGNALKLVVSSTDSIVGLTTQTIQAEAKAGPDAEVSIQVSVAGDKTSVEARAEQVIKLTFGTFVGMASIPISARARASVVGRMRLCMLALDPAASGAFNLERNAQVTAYDCALYSNSTSRSGMVGRDGALARAQTICSAGGFKDDRANFTPNPQTSCPVIQDPLRNRPAPPVGSCVNLPEILHLADALTGKSKGVNVVSQTVTLDPGTYCGGLHITKDAVVTLRPGIYVMKDGPLIVDKKATMTGRDVGFYFTGNNTGLLFDKKTTVELSAPTTGAMAGLLMAEDPSVTLPLDPALAVDLLLGDVITPTPPPLGATKPMRIYRIISDNARTMLGTIYLPAGRLVIDSKRPVADLSAYTVVVAQQINLYEGPNLYLNADYNRSSVPVPKGVGPISGQLVISQ</sequence>
<comment type="caution">
    <text evidence="3">The sequence shown here is derived from an EMBL/GenBank/DDBJ whole genome shotgun (WGS) entry which is preliminary data.</text>
</comment>
<gene>
    <name evidence="3" type="ORF">LNAOJCKE_4285</name>
</gene>
<reference evidence="3" key="1">
    <citation type="journal article" date="2021" name="Front. Microbiol.">
        <title>Comprehensive Comparative Genomics and Phenotyping of Methylobacterium Species.</title>
        <authorList>
            <person name="Alessa O."/>
            <person name="Ogura Y."/>
            <person name="Fujitani Y."/>
            <person name="Takami H."/>
            <person name="Hayashi T."/>
            <person name="Sahin N."/>
            <person name="Tani A."/>
        </authorList>
    </citation>
    <scope>NUCLEOTIDE SEQUENCE</scope>
    <source>
        <strain evidence="3">NBRC 15686</strain>
    </source>
</reference>
<name>A0ABQ4UID7_9HYPH</name>
<dbReference type="RefSeq" id="WP_238227328.1">
    <property type="nucleotide sequence ID" value="NZ_BAAADH010000035.1"/>
</dbReference>
<keyword evidence="1" id="KW-1133">Transmembrane helix</keyword>
<keyword evidence="1" id="KW-0472">Membrane</keyword>
<dbReference type="InterPro" id="IPR028087">
    <property type="entry name" value="Tad_N"/>
</dbReference>
<dbReference type="Pfam" id="PF13400">
    <property type="entry name" value="Tad"/>
    <property type="match status" value="1"/>
</dbReference>
<evidence type="ECO:0000313" key="4">
    <source>
        <dbReference type="Proteomes" id="UP001055039"/>
    </source>
</evidence>
<evidence type="ECO:0000256" key="1">
    <source>
        <dbReference type="SAM" id="Phobius"/>
    </source>
</evidence>
<dbReference type="Proteomes" id="UP001055039">
    <property type="component" value="Unassembled WGS sequence"/>
</dbReference>
<organism evidence="3 4">
    <name type="scientific">Methylorubrum aminovorans</name>
    <dbReference type="NCBI Taxonomy" id="269069"/>
    <lineage>
        <taxon>Bacteria</taxon>
        <taxon>Pseudomonadati</taxon>
        <taxon>Pseudomonadota</taxon>
        <taxon>Alphaproteobacteria</taxon>
        <taxon>Hyphomicrobiales</taxon>
        <taxon>Methylobacteriaceae</taxon>
        <taxon>Methylorubrum</taxon>
    </lineage>
</organism>
<evidence type="ECO:0000313" key="3">
    <source>
        <dbReference type="EMBL" id="GJE67060.1"/>
    </source>
</evidence>
<keyword evidence="1" id="KW-0812">Transmembrane</keyword>
<evidence type="ECO:0000259" key="2">
    <source>
        <dbReference type="Pfam" id="PF13400"/>
    </source>
</evidence>
<dbReference type="EMBL" id="BPRC01000021">
    <property type="protein sequence ID" value="GJE67060.1"/>
    <property type="molecule type" value="Genomic_DNA"/>
</dbReference>
<protein>
    <recommendedName>
        <fullName evidence="2">Putative Flp pilus-assembly TadG-like N-terminal domain-containing protein</fullName>
    </recommendedName>
</protein>
<feature type="transmembrane region" description="Helical" evidence="1">
    <location>
        <begin position="30"/>
        <end position="49"/>
    </location>
</feature>